<evidence type="ECO:0000256" key="2">
    <source>
        <dbReference type="ARBA" id="ARBA00023242"/>
    </source>
</evidence>
<dbReference type="Pfam" id="PF00076">
    <property type="entry name" value="RRM_1"/>
    <property type="match status" value="2"/>
</dbReference>
<dbReference type="Gene3D" id="3.30.70.330">
    <property type="match status" value="2"/>
</dbReference>
<dbReference type="InterPro" id="IPR035979">
    <property type="entry name" value="RBD_domain_sf"/>
</dbReference>
<dbReference type="GO" id="GO:0000785">
    <property type="term" value="C:chromatin"/>
    <property type="evidence" value="ECO:0007669"/>
    <property type="project" value="TreeGrafter"/>
</dbReference>
<dbReference type="GO" id="GO:0008143">
    <property type="term" value="F:poly(A) binding"/>
    <property type="evidence" value="ECO:0007669"/>
    <property type="project" value="TreeGrafter"/>
</dbReference>
<keyword evidence="7" id="KW-1185">Reference proteome</keyword>
<dbReference type="SMART" id="SM00360">
    <property type="entry name" value="RRM"/>
    <property type="match status" value="2"/>
</dbReference>
<dbReference type="InterPro" id="IPR012677">
    <property type="entry name" value="Nucleotide-bd_a/b_plait_sf"/>
</dbReference>
<dbReference type="InterPro" id="IPR000504">
    <property type="entry name" value="RRM_dom"/>
</dbReference>
<evidence type="ECO:0000313" key="7">
    <source>
        <dbReference type="Proteomes" id="UP000645828"/>
    </source>
</evidence>
<evidence type="ECO:0000256" key="4">
    <source>
        <dbReference type="SAM" id="MobiDB-lite"/>
    </source>
</evidence>
<gene>
    <name evidence="6" type="ORF">NYPRO_LOCUS12837</name>
</gene>
<evidence type="ECO:0000256" key="3">
    <source>
        <dbReference type="PROSITE-ProRule" id="PRU00176"/>
    </source>
</evidence>
<dbReference type="PANTHER" id="PTHR48033">
    <property type="entry name" value="RNA-BINDING (RRM/RBD/RNP MOTIFS) FAMILY PROTEIN"/>
    <property type="match status" value="1"/>
</dbReference>
<proteinExistence type="predicted"/>
<feature type="region of interest" description="Disordered" evidence="4">
    <location>
        <begin position="207"/>
        <end position="226"/>
    </location>
</feature>
<dbReference type="PROSITE" id="PS50102">
    <property type="entry name" value="RRM"/>
    <property type="match status" value="2"/>
</dbReference>
<dbReference type="GO" id="GO:0034046">
    <property type="term" value="F:poly(G) binding"/>
    <property type="evidence" value="ECO:0007669"/>
    <property type="project" value="TreeGrafter"/>
</dbReference>
<dbReference type="Proteomes" id="UP000645828">
    <property type="component" value="Unassembled WGS sequence"/>
</dbReference>
<dbReference type="AlphaFoldDB" id="A0A811YTV1"/>
<comment type="caution">
    <text evidence="6">The sequence shown here is derived from an EMBL/GenBank/DDBJ whole genome shotgun (WGS) entry which is preliminary data.</text>
</comment>
<dbReference type="EMBL" id="CAJHUB010000746">
    <property type="protein sequence ID" value="CAD7680038.1"/>
    <property type="molecule type" value="Genomic_DNA"/>
</dbReference>
<dbReference type="PANTHER" id="PTHR48033:SF2">
    <property type="entry name" value="HETEROGENEOUS NUCLEAR RIBONUCLEOPROTEIN D-LIKE"/>
    <property type="match status" value="1"/>
</dbReference>
<protein>
    <submittedName>
        <fullName evidence="6">(raccoon dog) hypothetical protein</fullName>
    </submittedName>
</protein>
<keyword evidence="2" id="KW-0539">Nucleus</keyword>
<keyword evidence="3" id="KW-0694">RNA-binding</keyword>
<evidence type="ECO:0000256" key="1">
    <source>
        <dbReference type="ARBA" id="ARBA00004123"/>
    </source>
</evidence>
<accession>A0A811YTV1</accession>
<feature type="domain" description="RRM" evidence="5">
    <location>
        <begin position="82"/>
        <end position="157"/>
    </location>
</feature>
<dbReference type="GO" id="GO:0005654">
    <property type="term" value="C:nucleoplasm"/>
    <property type="evidence" value="ECO:0007669"/>
    <property type="project" value="TreeGrafter"/>
</dbReference>
<dbReference type="GO" id="GO:0010468">
    <property type="term" value="P:regulation of gene expression"/>
    <property type="evidence" value="ECO:0007669"/>
    <property type="project" value="TreeGrafter"/>
</dbReference>
<organism evidence="6 7">
    <name type="scientific">Nyctereutes procyonoides</name>
    <name type="common">Raccoon dog</name>
    <name type="synonym">Canis procyonoides</name>
    <dbReference type="NCBI Taxonomy" id="34880"/>
    <lineage>
        <taxon>Eukaryota</taxon>
        <taxon>Metazoa</taxon>
        <taxon>Chordata</taxon>
        <taxon>Craniata</taxon>
        <taxon>Vertebrata</taxon>
        <taxon>Euteleostomi</taxon>
        <taxon>Mammalia</taxon>
        <taxon>Eutheria</taxon>
        <taxon>Laurasiatheria</taxon>
        <taxon>Carnivora</taxon>
        <taxon>Caniformia</taxon>
        <taxon>Canidae</taxon>
        <taxon>Nyctereutes</taxon>
    </lineage>
</organism>
<reference evidence="6" key="1">
    <citation type="submission" date="2020-12" db="EMBL/GenBank/DDBJ databases">
        <authorList>
            <consortium name="Molecular Ecology Group"/>
        </authorList>
    </citation>
    <scope>NUCLEOTIDE SEQUENCE</scope>
    <source>
        <strain evidence="6">TBG_1078</strain>
    </source>
</reference>
<name>A0A811YTV1_NYCPR</name>
<evidence type="ECO:0000313" key="6">
    <source>
        <dbReference type="EMBL" id="CAD7680038.1"/>
    </source>
</evidence>
<evidence type="ECO:0000259" key="5">
    <source>
        <dbReference type="PROSITE" id="PS50102"/>
    </source>
</evidence>
<comment type="subcellular location">
    <subcellularLocation>
        <location evidence="1">Nucleus</location>
    </subcellularLocation>
</comment>
<feature type="domain" description="RRM" evidence="5">
    <location>
        <begin position="5"/>
        <end position="83"/>
    </location>
</feature>
<sequence length="226" mass="25399">MKEYSNIEEFAEESKVHVNKNQQDDGKMFIGGEVVDCTIKTDPVAGRSRGFGFVLFKNAAGVDKVLELKEHQLNGKLIDLKRVCFWGRFSPDSSEEQIKRCFTVFGEIEKLNSMETETNERRGFCFIIYIDEERGATASGQGSTRGHGEVRAKNGTKDSITLMFKHMEIIISAYGGDQNYSGYGSYDYSRYDYGNYGYGQGYADHSGQQSTYGKVSGGHSNHQNNY</sequence>
<dbReference type="SUPFAM" id="SSF54928">
    <property type="entry name" value="RNA-binding domain, RBD"/>
    <property type="match status" value="1"/>
</dbReference>